<dbReference type="InterPro" id="IPR038666">
    <property type="entry name" value="SSP1_head-tail_sf"/>
</dbReference>
<dbReference type="NCBIfam" id="TIGR01563">
    <property type="entry name" value="gp16_SPP1"/>
    <property type="match status" value="1"/>
</dbReference>
<dbReference type="EMBL" id="QGDB01000001">
    <property type="protein sequence ID" value="PWL19258.1"/>
    <property type="molecule type" value="Genomic_DNA"/>
</dbReference>
<accession>A0A316JDC8</accession>
<evidence type="ECO:0000313" key="1">
    <source>
        <dbReference type="EMBL" id="PWL19258.1"/>
    </source>
</evidence>
<dbReference type="Pfam" id="PF05521">
    <property type="entry name" value="Phage_HCP"/>
    <property type="match status" value="1"/>
</dbReference>
<dbReference type="Proteomes" id="UP000245865">
    <property type="component" value="Unassembled WGS sequence"/>
</dbReference>
<organism evidence="1 2">
    <name type="scientific">Falsochrobactrum shanghaiense</name>
    <dbReference type="NCBI Taxonomy" id="2201899"/>
    <lineage>
        <taxon>Bacteria</taxon>
        <taxon>Pseudomonadati</taxon>
        <taxon>Pseudomonadota</taxon>
        <taxon>Alphaproteobacteria</taxon>
        <taxon>Hyphomicrobiales</taxon>
        <taxon>Brucellaceae</taxon>
        <taxon>Falsochrobactrum</taxon>
    </lineage>
</organism>
<dbReference type="Gene3D" id="2.40.10.270">
    <property type="entry name" value="Bacteriophage SPP1 head-tail adaptor protein"/>
    <property type="match status" value="1"/>
</dbReference>
<evidence type="ECO:0000313" key="2">
    <source>
        <dbReference type="Proteomes" id="UP000245865"/>
    </source>
</evidence>
<dbReference type="InterPro" id="IPR008767">
    <property type="entry name" value="Phage_SPP1_head-tail_adaptor"/>
</dbReference>
<dbReference type="RefSeq" id="WP_109704649.1">
    <property type="nucleotide sequence ID" value="NZ_QGDB01000001.1"/>
</dbReference>
<keyword evidence="2" id="KW-1185">Reference proteome</keyword>
<protein>
    <submittedName>
        <fullName evidence="1">Head-tail adaptor protein</fullName>
    </submittedName>
</protein>
<sequence>MRAGKLAETITLRGATYVDDGYGGQVRVEVDHATLRAQIIEESTDEYMRNYGTSTERVTIFRTRFIDGVTLDMSVVHDGRSYNLKQIKTIGRRRGLELRCVALNG</sequence>
<comment type="caution">
    <text evidence="1">The sequence shown here is derived from an EMBL/GenBank/DDBJ whole genome shotgun (WGS) entry which is preliminary data.</text>
</comment>
<reference evidence="1 2" key="1">
    <citation type="submission" date="2018-05" db="EMBL/GenBank/DDBJ databases">
        <title>Comparative genomic sequence analysis between strain HN4 and CCM 8460T (Falsochrobactrum ovis) will provide more evidence to prove that HN4 is a new species of Falsochrobactrum.</title>
        <authorList>
            <person name="Lyu W."/>
            <person name="Sun L."/>
            <person name="Yao L."/>
        </authorList>
    </citation>
    <scope>NUCLEOTIDE SEQUENCE [LARGE SCALE GENOMIC DNA]</scope>
    <source>
        <strain evidence="1 2">HN4</strain>
    </source>
</reference>
<name>A0A316JDC8_9HYPH</name>
<proteinExistence type="predicted"/>
<dbReference type="OrthoDB" id="7478737at2"/>
<gene>
    <name evidence="1" type="ORF">DKP76_01475</name>
</gene>
<dbReference type="AlphaFoldDB" id="A0A316JDC8"/>